<feature type="compositionally biased region" description="Polar residues" evidence="1">
    <location>
        <begin position="7"/>
        <end position="30"/>
    </location>
</feature>
<evidence type="ECO:0000313" key="2">
    <source>
        <dbReference type="EMBL" id="SVE51532.1"/>
    </source>
</evidence>
<organism evidence="2">
    <name type="scientific">marine metagenome</name>
    <dbReference type="NCBI Taxonomy" id="408172"/>
    <lineage>
        <taxon>unclassified sequences</taxon>
        <taxon>metagenomes</taxon>
        <taxon>ecological metagenomes</taxon>
    </lineage>
</organism>
<name>A0A383E3Y3_9ZZZZ</name>
<protein>
    <submittedName>
        <fullName evidence="2">Uncharacterized protein</fullName>
    </submittedName>
</protein>
<sequence length="109" mass="12170">MEKPASNMKNISTHQNQRSAPLAQANFTHNPKTKWASGPESHTAFLHTAPHVKTGSRQVLCLWLPTFELRLELVRSPQLDNTSVALLSPSESTRQTVWQVSRRAQEAGV</sequence>
<dbReference type="EMBL" id="UINC01222654">
    <property type="protein sequence ID" value="SVE51532.1"/>
    <property type="molecule type" value="Genomic_DNA"/>
</dbReference>
<reference evidence="2" key="1">
    <citation type="submission" date="2018-05" db="EMBL/GenBank/DDBJ databases">
        <authorList>
            <person name="Lanie J.A."/>
            <person name="Ng W.-L."/>
            <person name="Kazmierczak K.M."/>
            <person name="Andrzejewski T.M."/>
            <person name="Davidsen T.M."/>
            <person name="Wayne K.J."/>
            <person name="Tettelin H."/>
            <person name="Glass J.I."/>
            <person name="Rusch D."/>
            <person name="Podicherti R."/>
            <person name="Tsui H.-C.T."/>
            <person name="Winkler M.E."/>
        </authorList>
    </citation>
    <scope>NUCLEOTIDE SEQUENCE</scope>
</reference>
<feature type="region of interest" description="Disordered" evidence="1">
    <location>
        <begin position="1"/>
        <end position="41"/>
    </location>
</feature>
<feature type="non-terminal residue" evidence="2">
    <location>
        <position position="109"/>
    </location>
</feature>
<evidence type="ECO:0000256" key="1">
    <source>
        <dbReference type="SAM" id="MobiDB-lite"/>
    </source>
</evidence>
<accession>A0A383E3Y3</accession>
<proteinExistence type="predicted"/>
<dbReference type="AlphaFoldDB" id="A0A383E3Y3"/>
<gene>
    <name evidence="2" type="ORF">METZ01_LOCUS504386</name>
</gene>